<feature type="domain" description="PhnB-like" evidence="1">
    <location>
        <begin position="5"/>
        <end position="119"/>
    </location>
</feature>
<keyword evidence="3" id="KW-1185">Reference proteome</keyword>
<proteinExistence type="predicted"/>
<protein>
    <submittedName>
        <fullName evidence="2">VOC family protein</fullName>
    </submittedName>
</protein>
<dbReference type="EMBL" id="JAHGAW010000004">
    <property type="protein sequence ID" value="MBT2186611.1"/>
    <property type="molecule type" value="Genomic_DNA"/>
</dbReference>
<dbReference type="Pfam" id="PF06983">
    <property type="entry name" value="3-dmu-9_3-mt"/>
    <property type="match status" value="1"/>
</dbReference>
<name>A0A9X1DAW0_9SPHN</name>
<dbReference type="SUPFAM" id="SSF54593">
    <property type="entry name" value="Glyoxalase/Bleomycin resistance protein/Dihydroxybiphenyl dioxygenase"/>
    <property type="match status" value="1"/>
</dbReference>
<dbReference type="InterPro" id="IPR029068">
    <property type="entry name" value="Glyas_Bleomycin-R_OHBP_Dase"/>
</dbReference>
<dbReference type="PANTHER" id="PTHR33990">
    <property type="entry name" value="PROTEIN YJDN-RELATED"/>
    <property type="match status" value="1"/>
</dbReference>
<dbReference type="AlphaFoldDB" id="A0A9X1DAW0"/>
<dbReference type="Gene3D" id="3.10.180.10">
    <property type="entry name" value="2,3-Dihydroxybiphenyl 1,2-Dioxygenase, domain 1"/>
    <property type="match status" value="1"/>
</dbReference>
<reference evidence="2" key="1">
    <citation type="submission" date="2021-05" db="EMBL/GenBank/DDBJ databases">
        <title>Genome of Sphingobium sp. strain.</title>
        <authorList>
            <person name="Fan R."/>
        </authorList>
    </citation>
    <scope>NUCLEOTIDE SEQUENCE</scope>
    <source>
        <strain evidence="2">H33</strain>
    </source>
</reference>
<sequence>MTHYMTTCLWFDGAAEEAAAFYVTLMPDSHVDKIMRSPADNPSAQEGQVLVVEFTLGGQKFVGLNGGPMFKHSEAVSFQIHTDDQAQTDRLWDMITSNGGAESRCGWCKDRWGVSWQITPKRLTELTADPDPAVARRVFQAMMTMGKIDIAALEAAAEAQPA</sequence>
<dbReference type="PIRSF" id="PIRSF021700">
    <property type="entry name" value="3_dmu_93_MTrfase"/>
    <property type="match status" value="1"/>
</dbReference>
<gene>
    <name evidence="2" type="ORF">KK488_06580</name>
</gene>
<dbReference type="Proteomes" id="UP001138757">
    <property type="component" value="Unassembled WGS sequence"/>
</dbReference>
<dbReference type="PANTHER" id="PTHR33990:SF2">
    <property type="entry name" value="PHNB-LIKE DOMAIN-CONTAINING PROTEIN"/>
    <property type="match status" value="1"/>
</dbReference>
<evidence type="ECO:0000313" key="3">
    <source>
        <dbReference type="Proteomes" id="UP001138757"/>
    </source>
</evidence>
<comment type="caution">
    <text evidence="2">The sequence shown here is derived from an EMBL/GenBank/DDBJ whole genome shotgun (WGS) entry which is preliminary data.</text>
</comment>
<dbReference type="RefSeq" id="WP_214622369.1">
    <property type="nucleotide sequence ID" value="NZ_JAHGAW010000004.1"/>
</dbReference>
<dbReference type="InterPro" id="IPR028973">
    <property type="entry name" value="PhnB-like"/>
</dbReference>
<evidence type="ECO:0000259" key="1">
    <source>
        <dbReference type="Pfam" id="PF06983"/>
    </source>
</evidence>
<dbReference type="CDD" id="cd06588">
    <property type="entry name" value="PhnB_like"/>
    <property type="match status" value="1"/>
</dbReference>
<accession>A0A9X1DAW0</accession>
<evidence type="ECO:0000313" key="2">
    <source>
        <dbReference type="EMBL" id="MBT2186611.1"/>
    </source>
</evidence>
<dbReference type="InterPro" id="IPR009725">
    <property type="entry name" value="3_dmu_93_MTrfase"/>
</dbReference>
<organism evidence="2 3">
    <name type="scientific">Sphingobium nicotianae</name>
    <dbReference type="NCBI Taxonomy" id="2782607"/>
    <lineage>
        <taxon>Bacteria</taxon>
        <taxon>Pseudomonadati</taxon>
        <taxon>Pseudomonadota</taxon>
        <taxon>Alphaproteobacteria</taxon>
        <taxon>Sphingomonadales</taxon>
        <taxon>Sphingomonadaceae</taxon>
        <taxon>Sphingobium</taxon>
    </lineage>
</organism>